<keyword evidence="7 8" id="KW-0472">Membrane</keyword>
<evidence type="ECO:0000313" key="10">
    <source>
        <dbReference type="Proteomes" id="UP001597460"/>
    </source>
</evidence>
<comment type="subcellular location">
    <subcellularLocation>
        <location evidence="1">Cell membrane</location>
        <topology evidence="1">Multi-pass membrane protein</topology>
    </subcellularLocation>
</comment>
<dbReference type="PANTHER" id="PTHR21716">
    <property type="entry name" value="TRANSMEMBRANE PROTEIN"/>
    <property type="match status" value="1"/>
</dbReference>
<feature type="transmembrane region" description="Helical" evidence="8">
    <location>
        <begin position="104"/>
        <end position="124"/>
    </location>
</feature>
<evidence type="ECO:0000256" key="8">
    <source>
        <dbReference type="SAM" id="Phobius"/>
    </source>
</evidence>
<evidence type="ECO:0000256" key="2">
    <source>
        <dbReference type="ARBA" id="ARBA00009773"/>
    </source>
</evidence>
<dbReference type="Pfam" id="PF01594">
    <property type="entry name" value="AI-2E_transport"/>
    <property type="match status" value="1"/>
</dbReference>
<organism evidence="9 10">
    <name type="scientific">Gracilimonas halophila</name>
    <dbReference type="NCBI Taxonomy" id="1834464"/>
    <lineage>
        <taxon>Bacteria</taxon>
        <taxon>Pseudomonadati</taxon>
        <taxon>Balneolota</taxon>
        <taxon>Balneolia</taxon>
        <taxon>Balneolales</taxon>
        <taxon>Balneolaceae</taxon>
        <taxon>Gracilimonas</taxon>
    </lineage>
</organism>
<keyword evidence="6 8" id="KW-1133">Transmembrane helix</keyword>
<name>A0ABW5JJQ2_9BACT</name>
<accession>A0ABW5JJQ2</accession>
<dbReference type="Proteomes" id="UP001597460">
    <property type="component" value="Unassembled WGS sequence"/>
</dbReference>
<feature type="transmembrane region" description="Helical" evidence="8">
    <location>
        <begin position="144"/>
        <end position="161"/>
    </location>
</feature>
<evidence type="ECO:0000256" key="6">
    <source>
        <dbReference type="ARBA" id="ARBA00022989"/>
    </source>
</evidence>
<sequence>MNEYPLLLRATIRLAFLFLAIAALILTQQLLVPLFLSIMLAYLLFPYAEWLESHKVPRIITNLIVVIGFIAFIAGIIFAISTLSANFTEDLPEIKKQFEENLQAILGSISAFTGITSEGIDGFISDLGETGEYISQLFTATTNTLLSIGLLPVYTFLLLFYRDKFRDFISMLIVSDQEEVVQNIIDQASEVVPRYLKGLLIVCFILVGLNSFGFYLIGIEYALLFGIIAALFNLIPYLGTVLGYGVVLLFVLGTQSPSLAFAVIIQFVIVQFIENNILTPNITGSYVEINPLVIIFSLIAAGMVWGLPGMLIIIPYLGLFKIVCENVDSLKPIGFLLGTKGTERHSITIKSLQRRFGWLEEE</sequence>
<evidence type="ECO:0000313" key="9">
    <source>
        <dbReference type="EMBL" id="MFD2532710.1"/>
    </source>
</evidence>
<dbReference type="InterPro" id="IPR002549">
    <property type="entry name" value="AI-2E-like"/>
</dbReference>
<keyword evidence="10" id="KW-1185">Reference proteome</keyword>
<comment type="similarity">
    <text evidence="2">Belongs to the autoinducer-2 exporter (AI-2E) (TC 2.A.86) family.</text>
</comment>
<evidence type="ECO:0000256" key="3">
    <source>
        <dbReference type="ARBA" id="ARBA00022448"/>
    </source>
</evidence>
<keyword evidence="4" id="KW-1003">Cell membrane</keyword>
<keyword evidence="3" id="KW-0813">Transport</keyword>
<feature type="transmembrane region" description="Helical" evidence="8">
    <location>
        <begin position="289"/>
        <end position="313"/>
    </location>
</feature>
<evidence type="ECO:0000256" key="1">
    <source>
        <dbReference type="ARBA" id="ARBA00004651"/>
    </source>
</evidence>
<dbReference type="EMBL" id="JBHULI010000024">
    <property type="protein sequence ID" value="MFD2532710.1"/>
    <property type="molecule type" value="Genomic_DNA"/>
</dbReference>
<reference evidence="10" key="1">
    <citation type="journal article" date="2019" name="Int. J. Syst. Evol. Microbiol.">
        <title>The Global Catalogue of Microorganisms (GCM) 10K type strain sequencing project: providing services to taxonomists for standard genome sequencing and annotation.</title>
        <authorList>
            <consortium name="The Broad Institute Genomics Platform"/>
            <consortium name="The Broad Institute Genome Sequencing Center for Infectious Disease"/>
            <person name="Wu L."/>
            <person name="Ma J."/>
        </authorList>
    </citation>
    <scope>NUCLEOTIDE SEQUENCE [LARGE SCALE GENOMIC DNA]</scope>
    <source>
        <strain evidence="10">KCTC 52042</strain>
    </source>
</reference>
<keyword evidence="5 8" id="KW-0812">Transmembrane</keyword>
<gene>
    <name evidence="9" type="ORF">ACFSVN_09660</name>
</gene>
<proteinExistence type="inferred from homology"/>
<protein>
    <submittedName>
        <fullName evidence="9">AI-2E family transporter</fullName>
    </submittedName>
</protein>
<evidence type="ECO:0000256" key="5">
    <source>
        <dbReference type="ARBA" id="ARBA00022692"/>
    </source>
</evidence>
<dbReference type="RefSeq" id="WP_390301624.1">
    <property type="nucleotide sequence ID" value="NZ_JBHULI010000024.1"/>
</dbReference>
<feature type="transmembrane region" description="Helical" evidence="8">
    <location>
        <begin position="259"/>
        <end position="277"/>
    </location>
</feature>
<evidence type="ECO:0000256" key="4">
    <source>
        <dbReference type="ARBA" id="ARBA00022475"/>
    </source>
</evidence>
<feature type="transmembrane region" description="Helical" evidence="8">
    <location>
        <begin position="223"/>
        <end position="252"/>
    </location>
</feature>
<feature type="transmembrane region" description="Helical" evidence="8">
    <location>
        <begin position="199"/>
        <end position="217"/>
    </location>
</feature>
<comment type="caution">
    <text evidence="9">The sequence shown here is derived from an EMBL/GenBank/DDBJ whole genome shotgun (WGS) entry which is preliminary data.</text>
</comment>
<feature type="transmembrane region" description="Helical" evidence="8">
    <location>
        <begin position="60"/>
        <end position="83"/>
    </location>
</feature>
<feature type="transmembrane region" description="Helical" evidence="8">
    <location>
        <begin position="6"/>
        <end position="25"/>
    </location>
</feature>
<dbReference type="PANTHER" id="PTHR21716:SF53">
    <property type="entry name" value="PERMEASE PERM-RELATED"/>
    <property type="match status" value="1"/>
</dbReference>
<evidence type="ECO:0000256" key="7">
    <source>
        <dbReference type="ARBA" id="ARBA00023136"/>
    </source>
</evidence>